<accession>A0A554MWM4</accession>
<sequence>MQGVDEGTTRQRIADRLRERALQAGTIANEFDVTTSDALAHVEHIARSLETADERLLVAPPECRDCGFSAFDDPVNRPSRCPECKSESVEEPAFRID</sequence>
<dbReference type="Proteomes" id="UP000319894">
    <property type="component" value="Unassembled WGS sequence"/>
</dbReference>
<evidence type="ECO:0000313" key="4">
    <source>
        <dbReference type="Proteomes" id="UP000319894"/>
    </source>
</evidence>
<name>A0A554MWM4_9EURY</name>
<dbReference type="InParanoid" id="A0A554MWM4"/>
<gene>
    <name evidence="3" type="ORF">DP107_15395</name>
</gene>
<dbReference type="SUPFAM" id="SSF46785">
    <property type="entry name" value="Winged helix' DNA-binding domain"/>
    <property type="match status" value="1"/>
</dbReference>
<proteinExistence type="predicted"/>
<dbReference type="InterPro" id="IPR049159">
    <property type="entry name" value="PF0610-like_wHTH_N"/>
</dbReference>
<evidence type="ECO:0000259" key="1">
    <source>
        <dbReference type="Pfam" id="PF21476"/>
    </source>
</evidence>
<organism evidence="3 4">
    <name type="scientific">Haloglomus irregulare</name>
    <dbReference type="NCBI Taxonomy" id="2234134"/>
    <lineage>
        <taxon>Archaea</taxon>
        <taxon>Methanobacteriati</taxon>
        <taxon>Methanobacteriota</taxon>
        <taxon>Stenosarchaea group</taxon>
        <taxon>Halobacteria</taxon>
        <taxon>Halobacteriales</taxon>
        <taxon>Natronomonadaceae</taxon>
        <taxon>Haloglomus</taxon>
    </lineage>
</organism>
<keyword evidence="4" id="KW-1185">Reference proteome</keyword>
<dbReference type="Pfam" id="PF21476">
    <property type="entry name" value="PF0610-like_N"/>
    <property type="match status" value="1"/>
</dbReference>
<dbReference type="OrthoDB" id="30924at2157"/>
<feature type="domain" description="PF0610-like winged HTH N-terminal" evidence="1">
    <location>
        <begin position="8"/>
        <end position="57"/>
    </location>
</feature>
<dbReference type="PANTHER" id="PTHR40663">
    <property type="match status" value="1"/>
</dbReference>
<evidence type="ECO:0000313" key="3">
    <source>
        <dbReference type="EMBL" id="TSD09524.1"/>
    </source>
</evidence>
<dbReference type="InterPro" id="IPR038767">
    <property type="entry name" value="PF0610-like"/>
</dbReference>
<dbReference type="InterPro" id="IPR036390">
    <property type="entry name" value="WH_DNA-bd_sf"/>
</dbReference>
<comment type="caution">
    <text evidence="3">The sequence shown here is derived from an EMBL/GenBank/DDBJ whole genome shotgun (WGS) entry which is preliminary data.</text>
</comment>
<reference evidence="3 4" key="1">
    <citation type="submission" date="2018-06" db="EMBL/GenBank/DDBJ databases">
        <title>Natronomonas sp. F16-60 a new haloarchaeon isolated from a solar saltern of Isla Cristina, Huelva, Spain.</title>
        <authorList>
            <person name="Duran-Viseras A."/>
            <person name="Sanchez-Porro C."/>
            <person name="Ventosa A."/>
        </authorList>
    </citation>
    <scope>NUCLEOTIDE SEQUENCE [LARGE SCALE GENOMIC DNA]</scope>
    <source>
        <strain evidence="3 4">F16-60</strain>
    </source>
</reference>
<dbReference type="EMBL" id="QMDX01000012">
    <property type="protein sequence ID" value="TSD09524.1"/>
    <property type="molecule type" value="Genomic_DNA"/>
</dbReference>
<feature type="domain" description="PF0610-like rubredoxin-like zinc beta-ribbon C-terminal" evidence="2">
    <location>
        <begin position="60"/>
        <end position="96"/>
    </location>
</feature>
<dbReference type="Pfam" id="PF23470">
    <property type="entry name" value="Zn_ribbon_PF0610"/>
    <property type="match status" value="1"/>
</dbReference>
<evidence type="ECO:0000259" key="2">
    <source>
        <dbReference type="Pfam" id="PF23470"/>
    </source>
</evidence>
<dbReference type="PANTHER" id="PTHR40663:SF2">
    <property type="entry name" value="TRANSCRIPTIONAL REGULATOR"/>
    <property type="match status" value="1"/>
</dbReference>
<protein>
    <submittedName>
        <fullName evidence="3">Transcriptional regulator</fullName>
    </submittedName>
</protein>
<dbReference type="AlphaFoldDB" id="A0A554MWM4"/>
<dbReference type="RefSeq" id="WP_144263033.1">
    <property type="nucleotide sequence ID" value="NZ_QMDX01000012.1"/>
</dbReference>
<dbReference type="InterPro" id="IPR057022">
    <property type="entry name" value="PF0610-like_Zn_ribbon_C"/>
</dbReference>